<feature type="domain" description="Tyr recombinase" evidence="7">
    <location>
        <begin position="107"/>
        <end position="285"/>
    </location>
</feature>
<protein>
    <submittedName>
        <fullName evidence="9">Site-specific recombinase XerD</fullName>
    </submittedName>
</protein>
<dbReference type="RefSeq" id="WP_091237163.1">
    <property type="nucleotide sequence ID" value="NZ_FMKA01000086.1"/>
</dbReference>
<dbReference type="InterPro" id="IPR010998">
    <property type="entry name" value="Integrase_recombinase_N"/>
</dbReference>
<dbReference type="InterPro" id="IPR044068">
    <property type="entry name" value="CB"/>
</dbReference>
<name>A0A1D3TZJ7_9FIRM</name>
<reference evidence="9 10" key="1">
    <citation type="submission" date="2016-09" db="EMBL/GenBank/DDBJ databases">
        <authorList>
            <person name="Capua I."/>
            <person name="De Benedictis P."/>
            <person name="Joannis T."/>
            <person name="Lombin L.H."/>
            <person name="Cattoli G."/>
        </authorList>
    </citation>
    <scope>NUCLEOTIDE SEQUENCE [LARGE SCALE GENOMIC DNA]</scope>
    <source>
        <strain evidence="9 10">GluBS11</strain>
    </source>
</reference>
<evidence type="ECO:0000256" key="4">
    <source>
        <dbReference type="ARBA" id="ARBA00023125"/>
    </source>
</evidence>
<dbReference type="Pfam" id="PF00589">
    <property type="entry name" value="Phage_integrase"/>
    <property type="match status" value="1"/>
</dbReference>
<dbReference type="PANTHER" id="PTHR30349">
    <property type="entry name" value="PHAGE INTEGRASE-RELATED"/>
    <property type="match status" value="1"/>
</dbReference>
<comment type="similarity">
    <text evidence="2">Belongs to the 'phage' integrase family.</text>
</comment>
<evidence type="ECO:0000259" key="7">
    <source>
        <dbReference type="PROSITE" id="PS51898"/>
    </source>
</evidence>
<keyword evidence="10" id="KW-1185">Reference proteome</keyword>
<evidence type="ECO:0000313" key="9">
    <source>
        <dbReference type="EMBL" id="SCP99999.1"/>
    </source>
</evidence>
<evidence type="ECO:0000313" key="10">
    <source>
        <dbReference type="Proteomes" id="UP000199315"/>
    </source>
</evidence>
<keyword evidence="4 6" id="KW-0238">DNA-binding</keyword>
<gene>
    <name evidence="9" type="ORF">SAMN05421730_10861</name>
</gene>
<dbReference type="OrthoDB" id="9801717at2"/>
<dbReference type="Gene3D" id="1.10.443.10">
    <property type="entry name" value="Intergrase catalytic core"/>
    <property type="match status" value="1"/>
</dbReference>
<dbReference type="PANTHER" id="PTHR30349:SF41">
    <property type="entry name" value="INTEGRASE_RECOMBINASE PROTEIN MJ0367-RELATED"/>
    <property type="match status" value="1"/>
</dbReference>
<evidence type="ECO:0000256" key="5">
    <source>
        <dbReference type="ARBA" id="ARBA00023172"/>
    </source>
</evidence>
<dbReference type="InterPro" id="IPR004107">
    <property type="entry name" value="Integrase_SAM-like_N"/>
</dbReference>
<dbReference type="GO" id="GO:0006310">
    <property type="term" value="P:DNA recombination"/>
    <property type="evidence" value="ECO:0007669"/>
    <property type="project" value="UniProtKB-KW"/>
</dbReference>
<dbReference type="InterPro" id="IPR011010">
    <property type="entry name" value="DNA_brk_join_enz"/>
</dbReference>
<accession>A0A1D3TZJ7</accession>
<dbReference type="PROSITE" id="PS51900">
    <property type="entry name" value="CB"/>
    <property type="match status" value="1"/>
</dbReference>
<keyword evidence="5" id="KW-0233">DNA recombination</keyword>
<dbReference type="Proteomes" id="UP000199315">
    <property type="component" value="Unassembled WGS sequence"/>
</dbReference>
<dbReference type="PROSITE" id="PS51898">
    <property type="entry name" value="TYR_RECOMBINASE"/>
    <property type="match status" value="1"/>
</dbReference>
<dbReference type="InterPro" id="IPR050090">
    <property type="entry name" value="Tyrosine_recombinase_XerCD"/>
</dbReference>
<sequence length="289" mass="33415">MNEANTNYLKQHIDILSFRDLAPGTVSTYTSYMTQFIDWTEAFLSGKPLSAISWVELRSYIRYLKEIRELNPRTVNVHIAQLRDFYHYVLHRDWDRYQIPYLRYDELLPRVPSKAEVNTIIDSVYNPKHKAELALLYSSGIRVSELCRLRCGDIYHSKHCIYISKSKNRSDRYAVLAEKAYDLLPAYIREFYPDAKKEDWLFPGQKPGSHICEQSVYTTFKNKLTALGWSDSGYTLHSLRHGFGLHLYEDGADLMSIKEAMGHKSLSSTSVYLTLGIGNGRSVTSPYDV</sequence>
<comment type="function">
    <text evidence="1">Site-specific tyrosine recombinase, which acts by catalyzing the cutting and rejoining of the recombining DNA molecules.</text>
</comment>
<evidence type="ECO:0000256" key="3">
    <source>
        <dbReference type="ARBA" id="ARBA00022908"/>
    </source>
</evidence>
<dbReference type="Gene3D" id="1.10.150.130">
    <property type="match status" value="1"/>
</dbReference>
<dbReference type="InterPro" id="IPR002104">
    <property type="entry name" value="Integrase_catalytic"/>
</dbReference>
<dbReference type="GO" id="GO:0015074">
    <property type="term" value="P:DNA integration"/>
    <property type="evidence" value="ECO:0007669"/>
    <property type="project" value="UniProtKB-KW"/>
</dbReference>
<feature type="domain" description="Core-binding (CB)" evidence="8">
    <location>
        <begin position="1"/>
        <end position="90"/>
    </location>
</feature>
<dbReference type="InterPro" id="IPR013762">
    <property type="entry name" value="Integrase-like_cat_sf"/>
</dbReference>
<evidence type="ECO:0000259" key="8">
    <source>
        <dbReference type="PROSITE" id="PS51900"/>
    </source>
</evidence>
<evidence type="ECO:0000256" key="2">
    <source>
        <dbReference type="ARBA" id="ARBA00008857"/>
    </source>
</evidence>
<dbReference type="GO" id="GO:0003677">
    <property type="term" value="F:DNA binding"/>
    <property type="evidence" value="ECO:0007669"/>
    <property type="project" value="UniProtKB-UniRule"/>
</dbReference>
<evidence type="ECO:0000256" key="6">
    <source>
        <dbReference type="PROSITE-ProRule" id="PRU01248"/>
    </source>
</evidence>
<keyword evidence="3" id="KW-0229">DNA integration</keyword>
<dbReference type="Pfam" id="PF13495">
    <property type="entry name" value="Phage_int_SAM_4"/>
    <property type="match status" value="1"/>
</dbReference>
<organism evidence="9 10">
    <name type="scientific">Anaerobium acetethylicum</name>
    <dbReference type="NCBI Taxonomy" id="1619234"/>
    <lineage>
        <taxon>Bacteria</taxon>
        <taxon>Bacillati</taxon>
        <taxon>Bacillota</taxon>
        <taxon>Clostridia</taxon>
        <taxon>Lachnospirales</taxon>
        <taxon>Lachnospiraceae</taxon>
        <taxon>Anaerobium</taxon>
    </lineage>
</organism>
<dbReference type="STRING" id="1619234.SAMN05421730_10861"/>
<evidence type="ECO:0000256" key="1">
    <source>
        <dbReference type="ARBA" id="ARBA00003283"/>
    </source>
</evidence>
<proteinExistence type="inferred from homology"/>
<dbReference type="AlphaFoldDB" id="A0A1D3TZJ7"/>
<dbReference type="SUPFAM" id="SSF56349">
    <property type="entry name" value="DNA breaking-rejoining enzymes"/>
    <property type="match status" value="1"/>
</dbReference>
<dbReference type="EMBL" id="FMKA01000086">
    <property type="protein sequence ID" value="SCP99999.1"/>
    <property type="molecule type" value="Genomic_DNA"/>
</dbReference>